<accession>A0A0F9J020</accession>
<name>A0A0F9J020_9ZZZZ</name>
<proteinExistence type="predicted"/>
<sequence length="334" mass="35885">MTINGIINKVKPKTQVSVNGAAFSDINGIRQYGYDKWNMTWNGNHFAPPEPNSVLYLPGVPGAGSTILDYSSDYVLHFDGTSNSSIDCGAIHDAVDKLWISFWFKLDTAFSSASPTTVELFAKYINSTNKIYCYLDDSDGKLYLAHGEGGGPETISSAEISWAADIWHHIIVSMSTVAGQRMIVNGGTAVAEAGNQTAISLVASMVFGAAVVDSAGYFAGEMKEVVMGTDDLSAPEEAGLYAGTLPGDETEYWPMDEGTGGTVYDQEGTADADGTIDSACTWENVPMHWRPNGHYFDGFDDYIDITPVLTNALAYGSSYLRDSGICTLIAQMTI</sequence>
<dbReference type="Gene3D" id="2.60.120.200">
    <property type="match status" value="2"/>
</dbReference>
<organism evidence="1">
    <name type="scientific">marine sediment metagenome</name>
    <dbReference type="NCBI Taxonomy" id="412755"/>
    <lineage>
        <taxon>unclassified sequences</taxon>
        <taxon>metagenomes</taxon>
        <taxon>ecological metagenomes</taxon>
    </lineage>
</organism>
<dbReference type="InterPro" id="IPR013320">
    <property type="entry name" value="ConA-like_dom_sf"/>
</dbReference>
<evidence type="ECO:0000313" key="1">
    <source>
        <dbReference type="EMBL" id="KKL92597.1"/>
    </source>
</evidence>
<gene>
    <name evidence="1" type="ORF">LCGC14_1883110</name>
</gene>
<dbReference type="AlphaFoldDB" id="A0A0F9J020"/>
<reference evidence="1" key="1">
    <citation type="journal article" date="2015" name="Nature">
        <title>Complex archaea that bridge the gap between prokaryotes and eukaryotes.</title>
        <authorList>
            <person name="Spang A."/>
            <person name="Saw J.H."/>
            <person name="Jorgensen S.L."/>
            <person name="Zaremba-Niedzwiedzka K."/>
            <person name="Martijn J."/>
            <person name="Lind A.E."/>
            <person name="van Eijk R."/>
            <person name="Schleper C."/>
            <person name="Guy L."/>
            <person name="Ettema T.J."/>
        </authorList>
    </citation>
    <scope>NUCLEOTIDE SEQUENCE</scope>
</reference>
<dbReference type="Pfam" id="PF13385">
    <property type="entry name" value="Laminin_G_3"/>
    <property type="match status" value="1"/>
</dbReference>
<comment type="caution">
    <text evidence="1">The sequence shown here is derived from an EMBL/GenBank/DDBJ whole genome shotgun (WGS) entry which is preliminary data.</text>
</comment>
<dbReference type="SUPFAM" id="SSF49899">
    <property type="entry name" value="Concanavalin A-like lectins/glucanases"/>
    <property type="match status" value="1"/>
</dbReference>
<evidence type="ECO:0008006" key="2">
    <source>
        <dbReference type="Google" id="ProtNLM"/>
    </source>
</evidence>
<protein>
    <recommendedName>
        <fullName evidence="2">LamG-like jellyroll fold domain-containing protein</fullName>
    </recommendedName>
</protein>
<dbReference type="EMBL" id="LAZR01019421">
    <property type="protein sequence ID" value="KKL92597.1"/>
    <property type="molecule type" value="Genomic_DNA"/>
</dbReference>